<keyword evidence="8" id="KW-1185">Reference proteome</keyword>
<evidence type="ECO:0000313" key="8">
    <source>
        <dbReference type="Proteomes" id="UP000019229"/>
    </source>
</evidence>
<proteinExistence type="inferred from homology"/>
<dbReference type="EMBL" id="CP007154">
    <property type="protein sequence ID" value="AHH45205.1"/>
    <property type="molecule type" value="Genomic_DNA"/>
</dbReference>
<dbReference type="Pfam" id="PF03652">
    <property type="entry name" value="RuvX"/>
    <property type="match status" value="1"/>
</dbReference>
<evidence type="ECO:0000256" key="5">
    <source>
        <dbReference type="HAMAP-Rule" id="MF_00651"/>
    </source>
</evidence>
<dbReference type="GO" id="GO:0000967">
    <property type="term" value="P:rRNA 5'-end processing"/>
    <property type="evidence" value="ECO:0007669"/>
    <property type="project" value="UniProtKB-UniRule"/>
</dbReference>
<evidence type="ECO:0000256" key="3">
    <source>
        <dbReference type="ARBA" id="ARBA00022722"/>
    </source>
</evidence>
<feature type="domain" description="YqgF/RNase H-like" evidence="6">
    <location>
        <begin position="5"/>
        <end position="112"/>
    </location>
</feature>
<dbReference type="KEGG" id="mbc:MYB_00970"/>
<keyword evidence="4 5" id="KW-0378">Hydrolase</keyword>
<dbReference type="InterPro" id="IPR012337">
    <property type="entry name" value="RNaseH-like_sf"/>
</dbReference>
<dbReference type="OrthoDB" id="9796140at2"/>
<dbReference type="eggNOG" id="COG0816">
    <property type="taxonomic scope" value="Bacteria"/>
</dbReference>
<evidence type="ECO:0000259" key="6">
    <source>
        <dbReference type="SMART" id="SM00732"/>
    </source>
</evidence>
<gene>
    <name evidence="7" type="ORF">MYB_00970</name>
</gene>
<evidence type="ECO:0000256" key="1">
    <source>
        <dbReference type="ARBA" id="ARBA00022490"/>
    </source>
</evidence>
<evidence type="ECO:0000256" key="2">
    <source>
        <dbReference type="ARBA" id="ARBA00022517"/>
    </source>
</evidence>
<dbReference type="GO" id="GO:0016788">
    <property type="term" value="F:hydrolase activity, acting on ester bonds"/>
    <property type="evidence" value="ECO:0007669"/>
    <property type="project" value="UniProtKB-UniRule"/>
</dbReference>
<dbReference type="PANTHER" id="PTHR33317">
    <property type="entry name" value="POLYNUCLEOTIDYL TRANSFERASE, RIBONUCLEASE H-LIKE SUPERFAMILY PROTEIN"/>
    <property type="match status" value="1"/>
</dbReference>
<accession>W5UTQ5</accession>
<dbReference type="GO" id="GO:0005829">
    <property type="term" value="C:cytosol"/>
    <property type="evidence" value="ECO:0007669"/>
    <property type="project" value="TreeGrafter"/>
</dbReference>
<dbReference type="Gene3D" id="3.30.420.140">
    <property type="entry name" value="YqgF/RNase H-like domain"/>
    <property type="match status" value="1"/>
</dbReference>
<dbReference type="HAMAP" id="MF_00651">
    <property type="entry name" value="Nuclease_YqgF"/>
    <property type="match status" value="1"/>
</dbReference>
<keyword evidence="3 5" id="KW-0540">Nuclease</keyword>
<dbReference type="RefSeq" id="WP_022935504.1">
    <property type="nucleotide sequence ID" value="NZ_CP007154.1"/>
</dbReference>
<evidence type="ECO:0000256" key="4">
    <source>
        <dbReference type="ARBA" id="ARBA00022801"/>
    </source>
</evidence>
<sequence length="148" mass="16849">MQNTSRILAIDFGTKVCGFAISEPLTGNIFPLASFEYKNKDLMQVIKKIKNIIVDYDGSFPISTLVLGYPLKSGHLKTQTTLFVEQFYQLLLANFASYKIELEDESYSSNEAKVILDELEFSPTKYKEKIDQLAAYIILQRYLSKANV</sequence>
<keyword evidence="2 5" id="KW-0690">Ribosome biogenesis</keyword>
<dbReference type="SUPFAM" id="SSF53098">
    <property type="entry name" value="Ribonuclease H-like"/>
    <property type="match status" value="1"/>
</dbReference>
<dbReference type="CDD" id="cd16964">
    <property type="entry name" value="YqgF"/>
    <property type="match status" value="1"/>
</dbReference>
<dbReference type="NCBIfam" id="TIGR00250">
    <property type="entry name" value="RNAse_H_YqgF"/>
    <property type="match status" value="1"/>
</dbReference>
<dbReference type="STRING" id="743966.MYB_00970"/>
<dbReference type="InterPro" id="IPR006641">
    <property type="entry name" value="YqgF/RNaseH-like_dom"/>
</dbReference>
<dbReference type="SMART" id="SM00732">
    <property type="entry name" value="YqgFc"/>
    <property type="match status" value="1"/>
</dbReference>
<dbReference type="EC" id="3.1.-.-" evidence="5"/>
<dbReference type="InterPro" id="IPR037027">
    <property type="entry name" value="YqgF/RNaseH-like_dom_sf"/>
</dbReference>
<keyword evidence="1 5" id="KW-0963">Cytoplasm</keyword>
<comment type="similarity">
    <text evidence="5">Belongs to the YqgF HJR family.</text>
</comment>
<dbReference type="GO" id="GO:0004518">
    <property type="term" value="F:nuclease activity"/>
    <property type="evidence" value="ECO:0007669"/>
    <property type="project" value="UniProtKB-KW"/>
</dbReference>
<reference evidence="7 8" key="1">
    <citation type="journal article" date="2014" name="Genome Announc.">
        <title>Complete Genome Sequence of Mycoplasma bovoculi Strain M165/69T (ATCC 29104).</title>
        <authorList>
            <person name="Calcutt M.J."/>
            <person name="Foecking M.F."/>
        </authorList>
    </citation>
    <scope>NUCLEOTIDE SEQUENCE [LARGE SCALE GENOMIC DNA]</scope>
    <source>
        <strain evidence="7">M165/69</strain>
    </source>
</reference>
<dbReference type="AlphaFoldDB" id="W5UTQ5"/>
<comment type="subcellular location">
    <subcellularLocation>
        <location evidence="5">Cytoplasm</location>
    </subcellularLocation>
</comment>
<protein>
    <recommendedName>
        <fullName evidence="5">Putative pre-16S rRNA nuclease</fullName>
        <ecNumber evidence="5">3.1.-.-</ecNumber>
    </recommendedName>
</protein>
<name>W5UTQ5_9BACT</name>
<dbReference type="PANTHER" id="PTHR33317:SF4">
    <property type="entry name" value="POLYNUCLEOTIDYL TRANSFERASE, RIBONUCLEASE H-LIKE SUPERFAMILY PROTEIN"/>
    <property type="match status" value="1"/>
</dbReference>
<dbReference type="PATRIC" id="fig|743966.3.peg.194"/>
<evidence type="ECO:0000313" key="7">
    <source>
        <dbReference type="EMBL" id="AHH45205.1"/>
    </source>
</evidence>
<dbReference type="HOGENOM" id="CLU_098240_2_2_14"/>
<dbReference type="InterPro" id="IPR005227">
    <property type="entry name" value="YqgF"/>
</dbReference>
<organism evidence="7 8">
    <name type="scientific">Mesomycoplasma bovoculi M165/69</name>
    <dbReference type="NCBI Taxonomy" id="743966"/>
    <lineage>
        <taxon>Bacteria</taxon>
        <taxon>Bacillati</taxon>
        <taxon>Mycoplasmatota</taxon>
        <taxon>Mycoplasmoidales</taxon>
        <taxon>Metamycoplasmataceae</taxon>
        <taxon>Mesomycoplasma</taxon>
    </lineage>
</organism>
<comment type="function">
    <text evidence="5">Could be a nuclease involved in processing of the 5'-end of pre-16S rRNA.</text>
</comment>
<dbReference type="Proteomes" id="UP000019229">
    <property type="component" value="Chromosome"/>
</dbReference>